<sequence>MTDLPKIVSVPGVMSGDPVIEGTRIRPETVLLEILDGKPEAEILEAYPTLPPGSVQAVIDWARERLSLHESSGYDERGLEVLKRRPNDALRKLADEYPAADIEIVGDGDSYFEIAGMMIATCALGEILTAHPGADLDAVMRWHEKKFGDDLATTYAAREWRDRR</sequence>
<name>A0ABY6IS61_9HYPH</name>
<dbReference type="InterPro" id="IPR009057">
    <property type="entry name" value="Homeodomain-like_sf"/>
</dbReference>
<organism evidence="1 2">
    <name type="scientific">Pelagibacterium flavum</name>
    <dbReference type="NCBI Taxonomy" id="2984530"/>
    <lineage>
        <taxon>Bacteria</taxon>
        <taxon>Pseudomonadati</taxon>
        <taxon>Pseudomonadota</taxon>
        <taxon>Alphaproteobacteria</taxon>
        <taxon>Hyphomicrobiales</taxon>
        <taxon>Devosiaceae</taxon>
        <taxon>Pelagibacterium</taxon>
    </lineage>
</organism>
<proteinExistence type="predicted"/>
<dbReference type="EMBL" id="CP107716">
    <property type="protein sequence ID" value="UYQ73461.1"/>
    <property type="molecule type" value="Genomic_DNA"/>
</dbReference>
<dbReference type="Gene3D" id="1.10.10.10">
    <property type="entry name" value="Winged helix-like DNA-binding domain superfamily/Winged helix DNA-binding domain"/>
    <property type="match status" value="1"/>
</dbReference>
<evidence type="ECO:0000313" key="1">
    <source>
        <dbReference type="EMBL" id="UYQ73461.1"/>
    </source>
</evidence>
<dbReference type="Pfam" id="PF04255">
    <property type="entry name" value="DUF433"/>
    <property type="match status" value="1"/>
</dbReference>
<gene>
    <name evidence="1" type="ORF">OF122_06815</name>
</gene>
<dbReference type="RefSeq" id="WP_264227044.1">
    <property type="nucleotide sequence ID" value="NZ_CP107716.1"/>
</dbReference>
<dbReference type="InterPro" id="IPR036388">
    <property type="entry name" value="WH-like_DNA-bd_sf"/>
</dbReference>
<protein>
    <submittedName>
        <fullName evidence="1">DUF433 domain-containing protein</fullName>
    </submittedName>
</protein>
<evidence type="ECO:0000313" key="2">
    <source>
        <dbReference type="Proteomes" id="UP001163882"/>
    </source>
</evidence>
<keyword evidence="2" id="KW-1185">Reference proteome</keyword>
<reference evidence="1" key="1">
    <citation type="submission" date="2022-10" db="EMBL/GenBank/DDBJ databases">
        <title>YIM 151497 complete genome.</title>
        <authorList>
            <person name="Chen X."/>
        </authorList>
    </citation>
    <scope>NUCLEOTIDE SEQUENCE</scope>
    <source>
        <strain evidence="1">YIM 151497</strain>
    </source>
</reference>
<accession>A0ABY6IS61</accession>
<dbReference type="InterPro" id="IPR007367">
    <property type="entry name" value="DUF433"/>
</dbReference>
<dbReference type="SUPFAM" id="SSF46689">
    <property type="entry name" value="Homeodomain-like"/>
    <property type="match status" value="1"/>
</dbReference>
<dbReference type="Proteomes" id="UP001163882">
    <property type="component" value="Chromosome"/>
</dbReference>